<proteinExistence type="predicted"/>
<evidence type="ECO:0000313" key="3">
    <source>
        <dbReference type="Proteomes" id="UP001642720"/>
    </source>
</evidence>
<reference evidence="2 3" key="1">
    <citation type="submission" date="2018-01" db="EMBL/GenBank/DDBJ databases">
        <title>Genome characterization of the sugarcane-associated fungus Trichoderma ghanense CCMA-1212 and their application in lignocelulose bioconversion.</title>
        <authorList>
            <person name="Steindorff A.S."/>
            <person name="Mendes T.D."/>
            <person name="Vilela E.S.D."/>
            <person name="Rodrigues D.S."/>
            <person name="Formighieri E.F."/>
            <person name="Melo I.S."/>
            <person name="Favaro L.C.L."/>
        </authorList>
    </citation>
    <scope>NUCLEOTIDE SEQUENCE [LARGE SCALE GENOMIC DNA]</scope>
    <source>
        <strain evidence="2 3">CCMA-1212</strain>
    </source>
</reference>
<comment type="caution">
    <text evidence="2">The sequence shown here is derived from an EMBL/GenBank/DDBJ whole genome shotgun (WGS) entry which is preliminary data.</text>
</comment>
<keyword evidence="3" id="KW-1185">Reference proteome</keyword>
<dbReference type="Proteomes" id="UP001642720">
    <property type="component" value="Unassembled WGS sequence"/>
</dbReference>
<sequence>MRPPQPSVRTDTLQSSNSAPEWDSTLQRDKWYPWDVEEILIVPFVMFCCPSQPADQILSSAVRNAFRQELFSNDRITQALQLLIAHSESIKAIRNDLDDYIDDLDVKVVPALDRAVKVSQRVETDLLPTLDRVARAIAPIDDLTTSGVQMLRYPYCRGLTPPSPVAPCHVMPPDRTFDQKLHGIVDATGFPVYRLKTQLRMGNDTVVKKAKKKTKKKAEKKAKKKAKKTRQGRIELATAHPKQANLLLDPQEIIAPDGQGPSTSCSHAWSQCPLSRPLRSQSSRTLYEETLARRASWQSVTVCGK</sequence>
<name>A0ABY2GTH5_9HYPO</name>
<gene>
    <name evidence="2" type="ORF">CCMA1212_008906</name>
</gene>
<accession>A0ABY2GTH5</accession>
<feature type="compositionally biased region" description="Basic residues" evidence="1">
    <location>
        <begin position="212"/>
        <end position="231"/>
    </location>
</feature>
<feature type="region of interest" description="Disordered" evidence="1">
    <location>
        <begin position="1"/>
        <end position="22"/>
    </location>
</feature>
<dbReference type="RefSeq" id="XP_073555426.1">
    <property type="nucleotide sequence ID" value="XM_073706009.1"/>
</dbReference>
<protein>
    <submittedName>
        <fullName evidence="2">Uncharacterized protein</fullName>
    </submittedName>
</protein>
<feature type="compositionally biased region" description="Polar residues" evidence="1">
    <location>
        <begin position="7"/>
        <end position="19"/>
    </location>
</feature>
<evidence type="ECO:0000313" key="2">
    <source>
        <dbReference type="EMBL" id="TFA99224.1"/>
    </source>
</evidence>
<dbReference type="GeneID" id="300580459"/>
<organism evidence="2 3">
    <name type="scientific">Trichoderma ghanense</name>
    <dbReference type="NCBI Taxonomy" id="65468"/>
    <lineage>
        <taxon>Eukaryota</taxon>
        <taxon>Fungi</taxon>
        <taxon>Dikarya</taxon>
        <taxon>Ascomycota</taxon>
        <taxon>Pezizomycotina</taxon>
        <taxon>Sordariomycetes</taxon>
        <taxon>Hypocreomycetidae</taxon>
        <taxon>Hypocreales</taxon>
        <taxon>Hypocreaceae</taxon>
        <taxon>Trichoderma</taxon>
    </lineage>
</organism>
<dbReference type="EMBL" id="PPTA01000015">
    <property type="protein sequence ID" value="TFA99224.1"/>
    <property type="molecule type" value="Genomic_DNA"/>
</dbReference>
<feature type="region of interest" description="Disordered" evidence="1">
    <location>
        <begin position="212"/>
        <end position="232"/>
    </location>
</feature>
<evidence type="ECO:0000256" key="1">
    <source>
        <dbReference type="SAM" id="MobiDB-lite"/>
    </source>
</evidence>